<protein>
    <submittedName>
        <fullName evidence="2">Uncharacterized protein</fullName>
    </submittedName>
</protein>
<feature type="region of interest" description="Disordered" evidence="1">
    <location>
        <begin position="1"/>
        <end position="63"/>
    </location>
</feature>
<sequence>MPGKKSKKKKEKKRHDRSSTAPAGKPSIFLGTLHTTTTGESVPRGFWGGPECGPASDFAESYRPSTNYQNWYDYDQRKTAGERCIPTSEVNCLKNPAMEVEEALQEDSPAVMVTESTDSESDEPPAPKAPPKAHRSGARKSPHVIGRGGLIII</sequence>
<name>A0AAD8ZB15_9TELE</name>
<evidence type="ECO:0000313" key="3">
    <source>
        <dbReference type="Proteomes" id="UP001239994"/>
    </source>
</evidence>
<reference evidence="2" key="1">
    <citation type="submission" date="2023-03" db="EMBL/GenBank/DDBJ databases">
        <title>Electrophorus voltai genome.</title>
        <authorList>
            <person name="Bian C."/>
        </authorList>
    </citation>
    <scope>NUCLEOTIDE SEQUENCE</scope>
    <source>
        <strain evidence="2">CB-2022</strain>
        <tissue evidence="2">Muscle</tissue>
    </source>
</reference>
<feature type="compositionally biased region" description="Basic residues" evidence="1">
    <location>
        <begin position="1"/>
        <end position="16"/>
    </location>
</feature>
<evidence type="ECO:0000256" key="1">
    <source>
        <dbReference type="SAM" id="MobiDB-lite"/>
    </source>
</evidence>
<feature type="region of interest" description="Disordered" evidence="1">
    <location>
        <begin position="103"/>
        <end position="149"/>
    </location>
</feature>
<evidence type="ECO:0000313" key="2">
    <source>
        <dbReference type="EMBL" id="KAK1796167.1"/>
    </source>
</evidence>
<keyword evidence="3" id="KW-1185">Reference proteome</keyword>
<accession>A0AAD8ZB15</accession>
<feature type="compositionally biased region" description="Basic residues" evidence="1">
    <location>
        <begin position="131"/>
        <end position="142"/>
    </location>
</feature>
<dbReference type="EMBL" id="JAROKS010000015">
    <property type="protein sequence ID" value="KAK1796167.1"/>
    <property type="molecule type" value="Genomic_DNA"/>
</dbReference>
<gene>
    <name evidence="2" type="ORF">P4O66_009255</name>
</gene>
<dbReference type="AlphaFoldDB" id="A0AAD8ZB15"/>
<dbReference type="Proteomes" id="UP001239994">
    <property type="component" value="Unassembled WGS sequence"/>
</dbReference>
<proteinExistence type="predicted"/>
<organism evidence="2 3">
    <name type="scientific">Electrophorus voltai</name>
    <dbReference type="NCBI Taxonomy" id="2609070"/>
    <lineage>
        <taxon>Eukaryota</taxon>
        <taxon>Metazoa</taxon>
        <taxon>Chordata</taxon>
        <taxon>Craniata</taxon>
        <taxon>Vertebrata</taxon>
        <taxon>Euteleostomi</taxon>
        <taxon>Actinopterygii</taxon>
        <taxon>Neopterygii</taxon>
        <taxon>Teleostei</taxon>
        <taxon>Ostariophysi</taxon>
        <taxon>Gymnotiformes</taxon>
        <taxon>Gymnotoidei</taxon>
        <taxon>Gymnotidae</taxon>
        <taxon>Electrophorus</taxon>
    </lineage>
</organism>
<comment type="caution">
    <text evidence="2">The sequence shown here is derived from an EMBL/GenBank/DDBJ whole genome shotgun (WGS) entry which is preliminary data.</text>
</comment>